<dbReference type="PROSITE" id="PS01124">
    <property type="entry name" value="HTH_ARAC_FAMILY_2"/>
    <property type="match status" value="1"/>
</dbReference>
<dbReference type="InterPro" id="IPR018062">
    <property type="entry name" value="HTH_AraC-typ_CS"/>
</dbReference>
<dbReference type="Proteomes" id="UP000293342">
    <property type="component" value="Unassembled WGS sequence"/>
</dbReference>
<feature type="domain" description="HTH araC/xylS-type" evidence="4">
    <location>
        <begin position="139"/>
        <end position="241"/>
    </location>
</feature>
<evidence type="ECO:0000259" key="4">
    <source>
        <dbReference type="PROSITE" id="PS01124"/>
    </source>
</evidence>
<dbReference type="EMBL" id="SJKD01000007">
    <property type="protein sequence ID" value="TCC45643.1"/>
    <property type="molecule type" value="Genomic_DNA"/>
</dbReference>
<accession>A0A4R0JFA3</accession>
<comment type="caution">
    <text evidence="5">The sequence shown here is derived from an EMBL/GenBank/DDBJ whole genome shotgun (WGS) entry which is preliminary data.</text>
</comment>
<evidence type="ECO:0000256" key="3">
    <source>
        <dbReference type="ARBA" id="ARBA00023163"/>
    </source>
</evidence>
<gene>
    <name evidence="5" type="ORF">E0H75_28335</name>
</gene>
<evidence type="ECO:0000313" key="6">
    <source>
        <dbReference type="Proteomes" id="UP000293342"/>
    </source>
</evidence>
<dbReference type="GO" id="GO:0043565">
    <property type="term" value="F:sequence-specific DNA binding"/>
    <property type="evidence" value="ECO:0007669"/>
    <property type="project" value="InterPro"/>
</dbReference>
<dbReference type="InterPro" id="IPR018060">
    <property type="entry name" value="HTH_AraC"/>
</dbReference>
<dbReference type="GO" id="GO:0003700">
    <property type="term" value="F:DNA-binding transcription factor activity"/>
    <property type="evidence" value="ECO:0007669"/>
    <property type="project" value="InterPro"/>
</dbReference>
<sequence>METGGVSQVGEPYRERPALLPGAALWTRTAEGGEYRILPDGCMDLLFMDDDLVVSGPDSRAYTGIADAGTRYAGIRFSPGAAPDYFGVPARELLNERVPLRELWSPARSRRLLDQVRSAPVPALALDQAVASLAEEPPDRLITHVLRSVRSGMLRGGAGVISLASSVGLSERQLHRRCLNAFGYGPKMLDRVLRMNVALDHARTGAALADVAALHGYSDQAHLSRDVKALTGLPPGTLLLR</sequence>
<evidence type="ECO:0000256" key="2">
    <source>
        <dbReference type="ARBA" id="ARBA00023125"/>
    </source>
</evidence>
<organism evidence="5 6">
    <name type="scientific">Kribbella capetownensis</name>
    <dbReference type="NCBI Taxonomy" id="1572659"/>
    <lineage>
        <taxon>Bacteria</taxon>
        <taxon>Bacillati</taxon>
        <taxon>Actinomycetota</taxon>
        <taxon>Actinomycetes</taxon>
        <taxon>Propionibacteriales</taxon>
        <taxon>Kribbellaceae</taxon>
        <taxon>Kribbella</taxon>
    </lineage>
</organism>
<dbReference type="InterPro" id="IPR050204">
    <property type="entry name" value="AraC_XylS_family_regulators"/>
</dbReference>
<keyword evidence="2" id="KW-0238">DNA-binding</keyword>
<dbReference type="AlphaFoldDB" id="A0A4R0JFA3"/>
<keyword evidence="1" id="KW-0805">Transcription regulation</keyword>
<keyword evidence="3" id="KW-0804">Transcription</keyword>
<dbReference type="PANTHER" id="PTHR46796:SF15">
    <property type="entry name" value="BLL1074 PROTEIN"/>
    <property type="match status" value="1"/>
</dbReference>
<dbReference type="InterPro" id="IPR046532">
    <property type="entry name" value="DUF6597"/>
</dbReference>
<proteinExistence type="predicted"/>
<dbReference type="Pfam" id="PF12833">
    <property type="entry name" value="HTH_18"/>
    <property type="match status" value="1"/>
</dbReference>
<dbReference type="PROSITE" id="PS00041">
    <property type="entry name" value="HTH_ARAC_FAMILY_1"/>
    <property type="match status" value="1"/>
</dbReference>
<dbReference type="OrthoDB" id="2559672at2"/>
<evidence type="ECO:0000256" key="1">
    <source>
        <dbReference type="ARBA" id="ARBA00023015"/>
    </source>
</evidence>
<dbReference type="Gene3D" id="1.10.10.60">
    <property type="entry name" value="Homeodomain-like"/>
    <property type="match status" value="1"/>
</dbReference>
<dbReference type="SMART" id="SM00342">
    <property type="entry name" value="HTH_ARAC"/>
    <property type="match status" value="1"/>
</dbReference>
<reference evidence="5 6" key="1">
    <citation type="submission" date="2019-02" db="EMBL/GenBank/DDBJ databases">
        <title>Kribbella capetownensis sp. nov. and Kribbella speibonae sp. nov., isolated from soil.</title>
        <authorList>
            <person name="Curtis S.M."/>
            <person name="Norton I."/>
            <person name="Everest G.J."/>
            <person name="Meyers P.R."/>
        </authorList>
    </citation>
    <scope>NUCLEOTIDE SEQUENCE [LARGE SCALE GENOMIC DNA]</scope>
    <source>
        <strain evidence="5 6">YM53</strain>
    </source>
</reference>
<dbReference type="PANTHER" id="PTHR46796">
    <property type="entry name" value="HTH-TYPE TRANSCRIPTIONAL ACTIVATOR RHAS-RELATED"/>
    <property type="match status" value="1"/>
</dbReference>
<protein>
    <submittedName>
        <fullName evidence="5">AraC family transcriptional regulator</fullName>
    </submittedName>
</protein>
<name>A0A4R0JFA3_9ACTN</name>
<keyword evidence="6" id="KW-1185">Reference proteome</keyword>
<evidence type="ECO:0000313" key="5">
    <source>
        <dbReference type="EMBL" id="TCC45643.1"/>
    </source>
</evidence>
<dbReference type="Pfam" id="PF20240">
    <property type="entry name" value="DUF6597"/>
    <property type="match status" value="1"/>
</dbReference>